<gene>
    <name evidence="1" type="ORF">HNMILGLC_00001</name>
</gene>
<proteinExistence type="predicted"/>
<name>A0A7G9YDV3_9EURY</name>
<dbReference type="EMBL" id="MT631172">
    <property type="protein sequence ID" value="QNO46187.1"/>
    <property type="molecule type" value="Genomic_DNA"/>
</dbReference>
<protein>
    <submittedName>
        <fullName evidence="1">Uncharacterized protein</fullName>
    </submittedName>
</protein>
<sequence length="86" mass="9893">MSERKLTLEIDIDDDAVDSIEDLEREILAQNICGQAARKYLDSLQGDMAQQVEIRKGSKKVHIKTPHFEFDFQAKRMLDETGKNVQ</sequence>
<reference evidence="1" key="1">
    <citation type="submission" date="2020-06" db="EMBL/GenBank/DDBJ databases">
        <title>Unique genomic features of the anaerobic methanotrophic archaea.</title>
        <authorList>
            <person name="Chadwick G.L."/>
            <person name="Skennerton C.T."/>
            <person name="Laso-Perez R."/>
            <person name="Leu A.O."/>
            <person name="Speth D.R."/>
            <person name="Yu H."/>
            <person name="Morgan-Lang C."/>
            <person name="Hatzenpichler R."/>
            <person name="Goudeau D."/>
            <person name="Malmstrom R."/>
            <person name="Brazelton W.J."/>
            <person name="Woyke T."/>
            <person name="Hallam S.J."/>
            <person name="Tyson G.W."/>
            <person name="Wegener G."/>
            <person name="Boetius A."/>
            <person name="Orphan V."/>
        </authorList>
    </citation>
    <scope>NUCLEOTIDE SEQUENCE</scope>
</reference>
<dbReference type="AlphaFoldDB" id="A0A7G9YDV3"/>
<evidence type="ECO:0000313" key="1">
    <source>
        <dbReference type="EMBL" id="QNO46187.1"/>
    </source>
</evidence>
<organism evidence="1">
    <name type="scientific">Candidatus Methanogaster sp. ANME-2c ERB4</name>
    <dbReference type="NCBI Taxonomy" id="2759911"/>
    <lineage>
        <taxon>Archaea</taxon>
        <taxon>Methanobacteriati</taxon>
        <taxon>Methanobacteriota</taxon>
        <taxon>Stenosarchaea group</taxon>
        <taxon>Methanomicrobia</taxon>
        <taxon>Methanosarcinales</taxon>
        <taxon>ANME-2 cluster</taxon>
        <taxon>Candidatus Methanogasteraceae</taxon>
        <taxon>Candidatus Methanogaster</taxon>
    </lineage>
</organism>
<accession>A0A7G9YDV3</accession>